<dbReference type="Proteomes" id="UP001283361">
    <property type="component" value="Unassembled WGS sequence"/>
</dbReference>
<keyword evidence="2" id="KW-1185">Reference proteome</keyword>
<evidence type="ECO:0000313" key="1">
    <source>
        <dbReference type="EMBL" id="KAK3758089.1"/>
    </source>
</evidence>
<name>A0AAE0YVJ4_9GAST</name>
<dbReference type="PANTHER" id="PTHR34415">
    <property type="entry name" value="INTEGRASE CATALYTIC DOMAIN-CONTAINING PROTEIN"/>
    <property type="match status" value="1"/>
</dbReference>
<reference evidence="1" key="1">
    <citation type="journal article" date="2023" name="G3 (Bethesda)">
        <title>A reference genome for the long-term kleptoplast-retaining sea slug Elysia crispata morphotype clarki.</title>
        <authorList>
            <person name="Eastman K.E."/>
            <person name="Pendleton A.L."/>
            <person name="Shaikh M.A."/>
            <person name="Suttiyut T."/>
            <person name="Ogas R."/>
            <person name="Tomko P."/>
            <person name="Gavelis G."/>
            <person name="Widhalm J.R."/>
            <person name="Wisecaver J.H."/>
        </authorList>
    </citation>
    <scope>NUCLEOTIDE SEQUENCE</scope>
    <source>
        <strain evidence="1">ECLA1</strain>
    </source>
</reference>
<protein>
    <submittedName>
        <fullName evidence="1">Uncharacterized protein</fullName>
    </submittedName>
</protein>
<comment type="caution">
    <text evidence="1">The sequence shown here is derived from an EMBL/GenBank/DDBJ whole genome shotgun (WGS) entry which is preliminary data.</text>
</comment>
<evidence type="ECO:0000313" key="2">
    <source>
        <dbReference type="Proteomes" id="UP001283361"/>
    </source>
</evidence>
<dbReference type="EMBL" id="JAWDGP010005301">
    <property type="protein sequence ID" value="KAK3758089.1"/>
    <property type="molecule type" value="Genomic_DNA"/>
</dbReference>
<dbReference type="PANTHER" id="PTHR34415:SF1">
    <property type="entry name" value="INTEGRASE CATALYTIC DOMAIN-CONTAINING PROTEIN"/>
    <property type="match status" value="1"/>
</dbReference>
<proteinExistence type="predicted"/>
<sequence>MASRSDADVARLLNLNAADSDAFFEIVNGYFGPRNDLDVDEFSDADESDEASFCICTDNPCHLKFSPEDIEQCRLQYLALTTEQHDIALLAKIEVGIHMESQTRKSKKSQQSIRQASRTDYQHRGINVCRKFFRYLHCVGDDKITDMIKHYKENDVERRVHGNTKKLPKNALEYKDTKAVVDFILNFATLHAIQLPGRTLKHWVSDAQLLPTDMNKATVYAQYKASMDAEPAGKTVSLRTFQRLWKSLVPFVCTMPPASDLCWTCQQLTYKIRSDYNKEEDRMITSQELQEHLRIVKLERAYYQVICATVKQQLPADRPLGSYPACSFPVLQHVSFDFVQQVHYPSDPQQPGPIFFKTPRKLVSSESIVKAVVFRPEQEQPNALVSDVEMPHAEKSVHPPEFPCCWPHQIQS</sequence>
<accession>A0AAE0YVJ4</accession>
<dbReference type="AlphaFoldDB" id="A0AAE0YVJ4"/>
<gene>
    <name evidence="1" type="ORF">RRG08_006664</name>
</gene>
<organism evidence="1 2">
    <name type="scientific">Elysia crispata</name>
    <name type="common">lettuce slug</name>
    <dbReference type="NCBI Taxonomy" id="231223"/>
    <lineage>
        <taxon>Eukaryota</taxon>
        <taxon>Metazoa</taxon>
        <taxon>Spiralia</taxon>
        <taxon>Lophotrochozoa</taxon>
        <taxon>Mollusca</taxon>
        <taxon>Gastropoda</taxon>
        <taxon>Heterobranchia</taxon>
        <taxon>Euthyneura</taxon>
        <taxon>Panpulmonata</taxon>
        <taxon>Sacoglossa</taxon>
        <taxon>Placobranchoidea</taxon>
        <taxon>Plakobranchidae</taxon>
        <taxon>Elysia</taxon>
    </lineage>
</organism>